<dbReference type="Gene3D" id="3.40.50.300">
    <property type="entry name" value="P-loop containing nucleotide triphosphate hydrolases"/>
    <property type="match status" value="1"/>
</dbReference>
<name>A0AAV5DVB0_ELECO</name>
<evidence type="ECO:0000256" key="1">
    <source>
        <dbReference type="ARBA" id="ARBA00005771"/>
    </source>
</evidence>
<comment type="caution">
    <text evidence="5">The sequence shown here is derived from an EMBL/GenBank/DDBJ whole genome shotgun (WGS) entry which is preliminary data.</text>
</comment>
<dbReference type="InterPro" id="IPR000863">
    <property type="entry name" value="Sulfotransferase_dom"/>
</dbReference>
<dbReference type="Proteomes" id="UP001054889">
    <property type="component" value="Unassembled WGS sequence"/>
</dbReference>
<feature type="domain" description="Sulfotransferase" evidence="4">
    <location>
        <begin position="2"/>
        <end position="79"/>
    </location>
</feature>
<dbReference type="PANTHER" id="PTHR11783">
    <property type="entry name" value="SULFOTRANSFERASE SULT"/>
    <property type="match status" value="1"/>
</dbReference>
<keyword evidence="2 3" id="KW-0808">Transferase</keyword>
<dbReference type="SUPFAM" id="SSF52540">
    <property type="entry name" value="P-loop containing nucleoside triphosphate hydrolases"/>
    <property type="match status" value="1"/>
</dbReference>
<evidence type="ECO:0000256" key="3">
    <source>
        <dbReference type="RuleBase" id="RU361155"/>
    </source>
</evidence>
<evidence type="ECO:0000313" key="5">
    <source>
        <dbReference type="EMBL" id="GJN14377.1"/>
    </source>
</evidence>
<evidence type="ECO:0000313" key="6">
    <source>
        <dbReference type="Proteomes" id="UP001054889"/>
    </source>
</evidence>
<evidence type="ECO:0000256" key="2">
    <source>
        <dbReference type="ARBA" id="ARBA00022679"/>
    </source>
</evidence>
<evidence type="ECO:0000259" key="4">
    <source>
        <dbReference type="Pfam" id="PF00685"/>
    </source>
</evidence>
<reference evidence="5" key="1">
    <citation type="journal article" date="2018" name="DNA Res.">
        <title>Multiple hybrid de novo genome assembly of finger millet, an orphan allotetraploid crop.</title>
        <authorList>
            <person name="Hatakeyama M."/>
            <person name="Aluri S."/>
            <person name="Balachadran M.T."/>
            <person name="Sivarajan S.R."/>
            <person name="Patrignani A."/>
            <person name="Gruter S."/>
            <person name="Poveda L."/>
            <person name="Shimizu-Inatsugi R."/>
            <person name="Baeten J."/>
            <person name="Francoijs K.J."/>
            <person name="Nataraja K.N."/>
            <person name="Reddy Y.A.N."/>
            <person name="Phadnis S."/>
            <person name="Ravikumar R.L."/>
            <person name="Schlapbach R."/>
            <person name="Sreeman S.M."/>
            <person name="Shimizu K.K."/>
        </authorList>
    </citation>
    <scope>NUCLEOTIDE SEQUENCE</scope>
</reference>
<keyword evidence="6" id="KW-1185">Reference proteome</keyword>
<gene>
    <name evidence="5" type="primary">gb01199</name>
    <name evidence="5" type="ORF">PR202_gb01199</name>
</gene>
<accession>A0AAV5DVB0</accession>
<comment type="similarity">
    <text evidence="1 3">Belongs to the sulfotransferase 1 family.</text>
</comment>
<proteinExistence type="inferred from homology"/>
<organism evidence="5 6">
    <name type="scientific">Eleusine coracana subsp. coracana</name>
    <dbReference type="NCBI Taxonomy" id="191504"/>
    <lineage>
        <taxon>Eukaryota</taxon>
        <taxon>Viridiplantae</taxon>
        <taxon>Streptophyta</taxon>
        <taxon>Embryophyta</taxon>
        <taxon>Tracheophyta</taxon>
        <taxon>Spermatophyta</taxon>
        <taxon>Magnoliopsida</taxon>
        <taxon>Liliopsida</taxon>
        <taxon>Poales</taxon>
        <taxon>Poaceae</taxon>
        <taxon>PACMAD clade</taxon>
        <taxon>Chloridoideae</taxon>
        <taxon>Cynodonteae</taxon>
        <taxon>Eleusininae</taxon>
        <taxon>Eleusine</taxon>
    </lineage>
</organism>
<dbReference type="GO" id="GO:0008146">
    <property type="term" value="F:sulfotransferase activity"/>
    <property type="evidence" value="ECO:0007669"/>
    <property type="project" value="InterPro"/>
</dbReference>
<reference evidence="5" key="2">
    <citation type="submission" date="2021-12" db="EMBL/GenBank/DDBJ databases">
        <title>Resequencing data analysis of finger millet.</title>
        <authorList>
            <person name="Hatakeyama M."/>
            <person name="Aluri S."/>
            <person name="Balachadran M.T."/>
            <person name="Sivarajan S.R."/>
            <person name="Poveda L."/>
            <person name="Shimizu-Inatsugi R."/>
            <person name="Schlapbach R."/>
            <person name="Sreeman S.M."/>
            <person name="Shimizu K.K."/>
        </authorList>
    </citation>
    <scope>NUCLEOTIDE SEQUENCE</scope>
</reference>
<dbReference type="EMBL" id="BQKI01000071">
    <property type="protein sequence ID" value="GJN14377.1"/>
    <property type="molecule type" value="Genomic_DNA"/>
</dbReference>
<sequence length="79" mass="8891">MVLYENMMSDPVKVKKLVNFLGVPFTNTERSGVVKEVVKLCSFKNLSSLEVNSTGIADRIGGFPMENSAYFRRGKVDDW</sequence>
<dbReference type="AlphaFoldDB" id="A0AAV5DVB0"/>
<dbReference type="InterPro" id="IPR027417">
    <property type="entry name" value="P-loop_NTPase"/>
</dbReference>
<protein>
    <recommendedName>
        <fullName evidence="3">Sulfotransferase</fullName>
        <ecNumber evidence="3">2.8.2.-</ecNumber>
    </recommendedName>
</protein>
<dbReference type="EC" id="2.8.2.-" evidence="3"/>
<dbReference type="Pfam" id="PF00685">
    <property type="entry name" value="Sulfotransfer_1"/>
    <property type="match status" value="1"/>
</dbReference>